<evidence type="ECO:0000313" key="2">
    <source>
        <dbReference type="Proteomes" id="UP001596108"/>
    </source>
</evidence>
<proteinExistence type="predicted"/>
<reference evidence="2" key="1">
    <citation type="journal article" date="2019" name="Int. J. Syst. Evol. Microbiol.">
        <title>The Global Catalogue of Microorganisms (GCM) 10K type strain sequencing project: providing services to taxonomists for standard genome sequencing and annotation.</title>
        <authorList>
            <consortium name="The Broad Institute Genomics Platform"/>
            <consortium name="The Broad Institute Genome Sequencing Center for Infectious Disease"/>
            <person name="Wu L."/>
            <person name="Ma J."/>
        </authorList>
    </citation>
    <scope>NUCLEOTIDE SEQUENCE [LARGE SCALE GENOMIC DNA]</scope>
    <source>
        <strain evidence="2">CGMCC 1.18578</strain>
    </source>
</reference>
<protein>
    <submittedName>
        <fullName evidence="1">Uncharacterized protein</fullName>
    </submittedName>
</protein>
<comment type="caution">
    <text evidence="1">The sequence shown here is derived from an EMBL/GenBank/DDBJ whole genome shotgun (WGS) entry which is preliminary data.</text>
</comment>
<keyword evidence="2" id="KW-1185">Reference proteome</keyword>
<dbReference type="EMBL" id="JBHSNC010000001">
    <property type="protein sequence ID" value="MFC5527926.1"/>
    <property type="molecule type" value="Genomic_DNA"/>
</dbReference>
<dbReference type="RefSeq" id="WP_378109730.1">
    <property type="nucleotide sequence ID" value="NZ_JBHSNC010000001.1"/>
</dbReference>
<name>A0ABW0QSE7_9BACL</name>
<accession>A0ABW0QSE7</accession>
<sequence>MDEAKDADLFNDTAAKSFLRGHEIKLINGEWVYCDTKEPTAPNYNNRPCGHCEKEQTKEGHDGCLGTLRGVMNACCGHGQRKEAYVQFLDGYSVHGEDAITILNILRCEIERR</sequence>
<dbReference type="Proteomes" id="UP001596108">
    <property type="component" value="Unassembled WGS sequence"/>
</dbReference>
<evidence type="ECO:0000313" key="1">
    <source>
        <dbReference type="EMBL" id="MFC5527926.1"/>
    </source>
</evidence>
<gene>
    <name evidence="1" type="ORF">ACFPQ4_00420</name>
</gene>
<organism evidence="1 2">
    <name type="scientific">Cohnella yongneupensis</name>
    <dbReference type="NCBI Taxonomy" id="425006"/>
    <lineage>
        <taxon>Bacteria</taxon>
        <taxon>Bacillati</taxon>
        <taxon>Bacillota</taxon>
        <taxon>Bacilli</taxon>
        <taxon>Bacillales</taxon>
        <taxon>Paenibacillaceae</taxon>
        <taxon>Cohnella</taxon>
    </lineage>
</organism>